<keyword evidence="2" id="KW-1185">Reference proteome</keyword>
<proteinExistence type="predicted"/>
<organism evidence="1 2">
    <name type="scientific">Caulobacter phage CcrPW</name>
    <dbReference type="NCBI Taxonomy" id="2283271"/>
    <lineage>
        <taxon>Viruses</taxon>
        <taxon>Duplodnaviria</taxon>
        <taxon>Heunggongvirae</taxon>
        <taxon>Uroviricota</taxon>
        <taxon>Caudoviricetes</taxon>
        <taxon>Jeanschmidtviridae</taxon>
        <taxon>Colossusvirus</taxon>
        <taxon>Colossusvirus PW</taxon>
    </lineage>
</organism>
<evidence type="ECO:0000313" key="1">
    <source>
        <dbReference type="EMBL" id="AXQ68617.1"/>
    </source>
</evidence>
<sequence>MQWHASIQLRGDQLLLLLMGMRMESHPALVRQAKLTDEKFRDLTIA</sequence>
<dbReference type="Proteomes" id="UP000259026">
    <property type="component" value="Segment"/>
</dbReference>
<name>A0A385ECS3_9CAUD</name>
<reference evidence="1 2" key="2">
    <citation type="submission" date="2018-09" db="EMBL/GenBank/DDBJ databases">
        <title>Giant CbK-like Caulobacter bacteriophages have genetically divergent genomes.</title>
        <authorList>
            <person name="Wilson K."/>
            <person name="Ely B."/>
        </authorList>
    </citation>
    <scope>NUCLEOTIDE SEQUENCE [LARGE SCALE GENOMIC DNA]</scope>
</reference>
<reference evidence="2" key="1">
    <citation type="submission" date="2018-07" db="EMBL/GenBank/DDBJ databases">
        <title>Giant CbK-like Caulobacter bacteriophages have genetically divergent genomes.</title>
        <authorList>
            <person name="Wilson K.M."/>
            <person name="Ely B."/>
        </authorList>
    </citation>
    <scope>NUCLEOTIDE SEQUENCE [LARGE SCALE GENOMIC DNA]</scope>
</reference>
<accession>A0A385ECS3</accession>
<gene>
    <name evidence="1" type="ORF">CcrPW_gp078</name>
</gene>
<protein>
    <submittedName>
        <fullName evidence="1">Uncharacterized protein</fullName>
    </submittedName>
</protein>
<evidence type="ECO:0000313" key="2">
    <source>
        <dbReference type="Proteomes" id="UP000259026"/>
    </source>
</evidence>
<dbReference type="EMBL" id="MH588545">
    <property type="protein sequence ID" value="AXQ68617.1"/>
    <property type="molecule type" value="Genomic_DNA"/>
</dbReference>